<keyword evidence="4" id="KW-1185">Reference proteome</keyword>
<name>A0A011AAI1_9ACTN</name>
<proteinExistence type="predicted"/>
<dbReference type="AlphaFoldDB" id="A0A011AAI1"/>
<gene>
    <name evidence="3" type="ORF">CryarDRAFT_0041</name>
</gene>
<organism evidence="3 4">
    <name type="scientific">Cryptosporangium arvum DSM 44712</name>
    <dbReference type="NCBI Taxonomy" id="927661"/>
    <lineage>
        <taxon>Bacteria</taxon>
        <taxon>Bacillati</taxon>
        <taxon>Actinomycetota</taxon>
        <taxon>Actinomycetes</taxon>
        <taxon>Cryptosporangiales</taxon>
        <taxon>Cryptosporangiaceae</taxon>
        <taxon>Cryptosporangium</taxon>
    </lineage>
</organism>
<keyword evidence="2" id="KW-0732">Signal</keyword>
<feature type="compositionally biased region" description="Pro residues" evidence="1">
    <location>
        <begin position="227"/>
        <end position="238"/>
    </location>
</feature>
<evidence type="ECO:0008006" key="5">
    <source>
        <dbReference type="Google" id="ProtNLM"/>
    </source>
</evidence>
<feature type="compositionally biased region" description="Low complexity" evidence="1">
    <location>
        <begin position="46"/>
        <end position="59"/>
    </location>
</feature>
<dbReference type="EMBL" id="JFBT01000001">
    <property type="protein sequence ID" value="EXG79026.1"/>
    <property type="molecule type" value="Genomic_DNA"/>
</dbReference>
<dbReference type="Gene3D" id="2.60.40.10">
    <property type="entry name" value="Immunoglobulins"/>
    <property type="match status" value="1"/>
</dbReference>
<evidence type="ECO:0000256" key="2">
    <source>
        <dbReference type="SAM" id="SignalP"/>
    </source>
</evidence>
<accession>A0A011AAI1</accession>
<feature type="region of interest" description="Disordered" evidence="1">
    <location>
        <begin position="176"/>
        <end position="238"/>
    </location>
</feature>
<sequence>MWRGNGTGRRVAVLSALAVPAFLLGAAIAEPPSGARDAARAERAPGHAAFDAGTSASAAVSPAGESRARDATVPAATPPLRSGGGAAAGLTVRIVVPAGPFTSDELVRFRVRWSDGSGRYAGLTESWGDGTAASSAEVVSCTGGPGAHADELTTAHRFPAGRFRVRVTVTTADCRGRTEERTAEVTIQVDAPSDEPESGQETSAPAPPTPSSEAPSPSAEASSGVPLPLPTVEPLVSP</sequence>
<feature type="chain" id="PRO_5001458470" description="PKD domain-containing protein" evidence="2">
    <location>
        <begin position="30"/>
        <end position="238"/>
    </location>
</feature>
<dbReference type="GO" id="GO:0005975">
    <property type="term" value="P:carbohydrate metabolic process"/>
    <property type="evidence" value="ECO:0007669"/>
    <property type="project" value="UniProtKB-ARBA"/>
</dbReference>
<feature type="compositionally biased region" description="Low complexity" evidence="1">
    <location>
        <begin position="211"/>
        <end position="226"/>
    </location>
</feature>
<feature type="region of interest" description="Disordered" evidence="1">
    <location>
        <begin position="36"/>
        <end position="80"/>
    </location>
</feature>
<dbReference type="HOGENOM" id="CLU_1164339_0_0_11"/>
<dbReference type="Proteomes" id="UP000021053">
    <property type="component" value="Unassembled WGS sequence"/>
</dbReference>
<dbReference type="InterPro" id="IPR013783">
    <property type="entry name" value="Ig-like_fold"/>
</dbReference>
<evidence type="ECO:0000256" key="1">
    <source>
        <dbReference type="SAM" id="MobiDB-lite"/>
    </source>
</evidence>
<reference evidence="3 4" key="1">
    <citation type="submission" date="2013-07" db="EMBL/GenBank/DDBJ databases">
        <authorList>
            <consortium name="DOE Joint Genome Institute"/>
            <person name="Eisen J."/>
            <person name="Huntemann M."/>
            <person name="Han J."/>
            <person name="Chen A."/>
            <person name="Kyrpides N."/>
            <person name="Mavromatis K."/>
            <person name="Markowitz V."/>
            <person name="Palaniappan K."/>
            <person name="Ivanova N."/>
            <person name="Schaumberg A."/>
            <person name="Pati A."/>
            <person name="Liolios K."/>
            <person name="Nordberg H.P."/>
            <person name="Cantor M.N."/>
            <person name="Hua S.X."/>
            <person name="Woyke T."/>
        </authorList>
    </citation>
    <scope>NUCLEOTIDE SEQUENCE [LARGE SCALE GENOMIC DNA]</scope>
    <source>
        <strain evidence="3 4">DSM 44712</strain>
    </source>
</reference>
<evidence type="ECO:0000313" key="3">
    <source>
        <dbReference type="EMBL" id="EXG79026.1"/>
    </source>
</evidence>
<comment type="caution">
    <text evidence="3">The sequence shown here is derived from an EMBL/GenBank/DDBJ whole genome shotgun (WGS) entry which is preliminary data.</text>
</comment>
<evidence type="ECO:0000313" key="4">
    <source>
        <dbReference type="Proteomes" id="UP000021053"/>
    </source>
</evidence>
<protein>
    <recommendedName>
        <fullName evidence="5">PKD domain-containing protein</fullName>
    </recommendedName>
</protein>
<feature type="signal peptide" evidence="2">
    <location>
        <begin position="1"/>
        <end position="29"/>
    </location>
</feature>